<dbReference type="Proteomes" id="UP001431775">
    <property type="component" value="Unassembled WGS sequence"/>
</dbReference>
<sequence length="73" mass="8244">MIIDYKKLEASAELIHIDDACAILNRSRPSVTRFIRLHSVERVMDGKKSYVTKESLTRALKGINAVSKELLEA</sequence>
<organism evidence="1 2">
    <name type="scientific">Commensalibacter nepenthis</name>
    <dbReference type="NCBI Taxonomy" id="3043872"/>
    <lineage>
        <taxon>Bacteria</taxon>
        <taxon>Pseudomonadati</taxon>
        <taxon>Pseudomonadota</taxon>
        <taxon>Alphaproteobacteria</taxon>
        <taxon>Acetobacterales</taxon>
        <taxon>Acetobacteraceae</taxon>
    </lineage>
</organism>
<accession>A0ABT6QAJ9</accession>
<dbReference type="RefSeq" id="WP_281463587.1">
    <property type="nucleotide sequence ID" value="NZ_JASBAN010000006.1"/>
</dbReference>
<name>A0ABT6QAJ9_9PROT</name>
<reference evidence="1" key="1">
    <citation type="submission" date="2023-05" db="EMBL/GenBank/DDBJ databases">
        <title>Whole genome sequence of Commensalibacter sp.</title>
        <authorList>
            <person name="Charoenyingcharoen P."/>
            <person name="Yukphan P."/>
        </authorList>
    </citation>
    <scope>NUCLEOTIDE SEQUENCE</scope>
    <source>
        <strain evidence="1">TBRC 10068</strain>
    </source>
</reference>
<proteinExistence type="predicted"/>
<protein>
    <recommendedName>
        <fullName evidence="3">Helix-turn-helix domain-containing protein</fullName>
    </recommendedName>
</protein>
<evidence type="ECO:0008006" key="3">
    <source>
        <dbReference type="Google" id="ProtNLM"/>
    </source>
</evidence>
<evidence type="ECO:0000313" key="2">
    <source>
        <dbReference type="Proteomes" id="UP001431775"/>
    </source>
</evidence>
<dbReference type="EMBL" id="JASBAN010000006">
    <property type="protein sequence ID" value="MDI2113936.1"/>
    <property type="molecule type" value="Genomic_DNA"/>
</dbReference>
<evidence type="ECO:0000313" key="1">
    <source>
        <dbReference type="EMBL" id="MDI2113936.1"/>
    </source>
</evidence>
<keyword evidence="2" id="KW-1185">Reference proteome</keyword>
<comment type="caution">
    <text evidence="1">The sequence shown here is derived from an EMBL/GenBank/DDBJ whole genome shotgun (WGS) entry which is preliminary data.</text>
</comment>
<gene>
    <name evidence="1" type="ORF">QJV33_11710</name>
</gene>